<evidence type="ECO:0000313" key="3">
    <source>
        <dbReference type="Proteomes" id="UP000291422"/>
    </source>
</evidence>
<feature type="compositionally biased region" description="Polar residues" evidence="1">
    <location>
        <begin position="107"/>
        <end position="119"/>
    </location>
</feature>
<dbReference type="Proteomes" id="UP000291422">
    <property type="component" value="Unassembled WGS sequence"/>
</dbReference>
<evidence type="ECO:0000256" key="1">
    <source>
        <dbReference type="SAM" id="MobiDB-lite"/>
    </source>
</evidence>
<sequence length="706" mass="79734">MAANESTYQFALTAEECAIIQAIRAVERSITPTKQMTLHQKLELHLTDQDGDSLGSCEVNPENMVMEFVSAAAGFLNELVGKSVQKKKALVETDNGVHIDDCDSVLGSETQDSPTQDSPDNLPPEQDAGGKTASWEAIREANIPPCVKEISFIINDEDLVPELREKLESSYSGVTIVSSGIVAEKERAWKALTAERPDGIKQMIIELDETEIAQTPELESNLRKMYPWAMIEARPGPNISRKRARRMTDSNVATPHRPDPVKHIEDFAAYVIEPPSEDEFGYKYPIGEGWDRLPYSRKFEIAHARAIQHYHGKVVDGKGCGYCEAHGYHCKVYLPQLGNLSHITFGHSCQHCRLRQIQCDLPAAMKDHPNTPRAPNMLRLDTQNTHHHGEAVNTPPTTTTSRSLASRITAPDRIRPDAGEEEDDNDDTPIRVSPTMDILELPDMLQLLTSSNYKVRNIIYSMYKFLRETDKVEPFGKYPSTLAQYYENLITLYILTYLREEYDLAFVVLLRFQSTNCQETTQLPTIDTVVRAFEHLPTHAPLCRWIAISYSFLWDTQAQGEWGVFINTNPDVKPKFRSLAKLLHGICYIRDPFTTGGDIAVRKRWCEVHNHLAEAPHQKRACERVTAEFGDSAEEAEKRWKQHEIQQAKEKLALLENDNRWGDTIGSKSAGEGEVEGEGGAQADEAIYSSYLKRLETLVDFAWQFN</sequence>
<reference evidence="3" key="1">
    <citation type="journal article" date="2019" name="bioRxiv">
        <title>Genomics, evolutionary history and diagnostics of the Alternaria alternata species group including apple and Asian pear pathotypes.</title>
        <authorList>
            <person name="Armitage A.D."/>
            <person name="Cockerton H.M."/>
            <person name="Sreenivasaprasad S."/>
            <person name="Woodhall J.W."/>
            <person name="Lane C.R."/>
            <person name="Harrison R.J."/>
            <person name="Clarkson J.P."/>
        </authorList>
    </citation>
    <scope>NUCLEOTIDE SEQUENCE [LARGE SCALE GENOMIC DNA]</scope>
    <source>
        <strain evidence="3">FERA 1177</strain>
    </source>
</reference>
<dbReference type="AlphaFoldDB" id="A0A4Q4NBY7"/>
<proteinExistence type="predicted"/>
<dbReference type="EMBL" id="PDXD01000020">
    <property type="protein sequence ID" value="RYN73716.1"/>
    <property type="molecule type" value="Genomic_DNA"/>
</dbReference>
<comment type="caution">
    <text evidence="2">The sequence shown here is derived from an EMBL/GenBank/DDBJ whole genome shotgun (WGS) entry which is preliminary data.</text>
</comment>
<evidence type="ECO:0000313" key="2">
    <source>
        <dbReference type="EMBL" id="RYN73716.1"/>
    </source>
</evidence>
<protein>
    <submittedName>
        <fullName evidence="2">Uncharacterized protein</fullName>
    </submittedName>
</protein>
<organism evidence="2 3">
    <name type="scientific">Alternaria alternata</name>
    <name type="common">Alternaria rot fungus</name>
    <name type="synonym">Torula alternata</name>
    <dbReference type="NCBI Taxonomy" id="5599"/>
    <lineage>
        <taxon>Eukaryota</taxon>
        <taxon>Fungi</taxon>
        <taxon>Dikarya</taxon>
        <taxon>Ascomycota</taxon>
        <taxon>Pezizomycotina</taxon>
        <taxon>Dothideomycetes</taxon>
        <taxon>Pleosporomycetidae</taxon>
        <taxon>Pleosporales</taxon>
        <taxon>Pleosporineae</taxon>
        <taxon>Pleosporaceae</taxon>
        <taxon>Alternaria</taxon>
        <taxon>Alternaria sect. Alternaria</taxon>
        <taxon>Alternaria alternata complex</taxon>
    </lineage>
</organism>
<dbReference type="VEuPathDB" id="FungiDB:CC77DRAFT_1076552"/>
<accession>A0A4Q4NBY7</accession>
<gene>
    <name evidence="2" type="ORF">AA0117_g7571</name>
</gene>
<feature type="region of interest" description="Disordered" evidence="1">
    <location>
        <begin position="387"/>
        <end position="432"/>
    </location>
</feature>
<feature type="compositionally biased region" description="Polar residues" evidence="1">
    <location>
        <begin position="394"/>
        <end position="406"/>
    </location>
</feature>
<name>A0A4Q4NBY7_ALTAL</name>
<feature type="region of interest" description="Disordered" evidence="1">
    <location>
        <begin position="101"/>
        <end position="132"/>
    </location>
</feature>